<dbReference type="RefSeq" id="XP_008098020.1">
    <property type="nucleotide sequence ID" value="XM_008099829.1"/>
</dbReference>
<dbReference type="Proteomes" id="UP000008782">
    <property type="component" value="Unassembled WGS sequence"/>
</dbReference>
<accession>E3QT12</accession>
<reference evidence="2" key="1">
    <citation type="journal article" date="2012" name="Nat. Genet.">
        <title>Lifestyle transitions in plant pathogenic Colletotrichum fungi deciphered by genome and transcriptome analyses.</title>
        <authorList>
            <person name="O'Connell R.J."/>
            <person name="Thon M.R."/>
            <person name="Hacquard S."/>
            <person name="Amyotte S.G."/>
            <person name="Kleemann J."/>
            <person name="Torres M.F."/>
            <person name="Damm U."/>
            <person name="Buiate E.A."/>
            <person name="Epstein L."/>
            <person name="Alkan N."/>
            <person name="Altmueller J."/>
            <person name="Alvarado-Balderrama L."/>
            <person name="Bauser C.A."/>
            <person name="Becker C."/>
            <person name="Birren B.W."/>
            <person name="Chen Z."/>
            <person name="Choi J."/>
            <person name="Crouch J.A."/>
            <person name="Duvick J.P."/>
            <person name="Farman M.A."/>
            <person name="Gan P."/>
            <person name="Heiman D."/>
            <person name="Henrissat B."/>
            <person name="Howard R.J."/>
            <person name="Kabbage M."/>
            <person name="Koch C."/>
            <person name="Kracher B."/>
            <person name="Kubo Y."/>
            <person name="Law A.D."/>
            <person name="Lebrun M.-H."/>
            <person name="Lee Y.-H."/>
            <person name="Miyara I."/>
            <person name="Moore N."/>
            <person name="Neumann U."/>
            <person name="Nordstroem K."/>
            <person name="Panaccione D.G."/>
            <person name="Panstruga R."/>
            <person name="Place M."/>
            <person name="Proctor R.H."/>
            <person name="Prusky D."/>
            <person name="Rech G."/>
            <person name="Reinhardt R."/>
            <person name="Rollins J.A."/>
            <person name="Rounsley S."/>
            <person name="Schardl C.L."/>
            <person name="Schwartz D.C."/>
            <person name="Shenoy N."/>
            <person name="Shirasu K."/>
            <person name="Sikhakolli U.R."/>
            <person name="Stueber K."/>
            <person name="Sukno S.A."/>
            <person name="Sweigard J.A."/>
            <person name="Takano Y."/>
            <person name="Takahara H."/>
            <person name="Trail F."/>
            <person name="van der Does H.C."/>
            <person name="Voll L.M."/>
            <person name="Will I."/>
            <person name="Young S."/>
            <person name="Zeng Q."/>
            <person name="Zhang J."/>
            <person name="Zhou S."/>
            <person name="Dickman M.B."/>
            <person name="Schulze-Lefert P."/>
            <person name="Ver Loren van Themaat E."/>
            <person name="Ma L.-J."/>
            <person name="Vaillancourt L.J."/>
        </authorList>
    </citation>
    <scope>NUCLEOTIDE SEQUENCE [LARGE SCALE GENOMIC DNA]</scope>
    <source>
        <strain evidence="2">M1.001 / M2 / FGSC 10212</strain>
    </source>
</reference>
<organism evidence="2">
    <name type="scientific">Colletotrichum graminicola (strain M1.001 / M2 / FGSC 10212)</name>
    <name type="common">Maize anthracnose fungus</name>
    <name type="synonym">Glomerella graminicola</name>
    <dbReference type="NCBI Taxonomy" id="645133"/>
    <lineage>
        <taxon>Eukaryota</taxon>
        <taxon>Fungi</taxon>
        <taxon>Dikarya</taxon>
        <taxon>Ascomycota</taxon>
        <taxon>Pezizomycotina</taxon>
        <taxon>Sordariomycetes</taxon>
        <taxon>Hypocreomycetidae</taxon>
        <taxon>Glomerellales</taxon>
        <taxon>Glomerellaceae</taxon>
        <taxon>Colletotrichum</taxon>
        <taxon>Colletotrichum graminicola species complex</taxon>
    </lineage>
</organism>
<sequence>MANTLRHSTICKEIHNDWWSTAHMSASLVAPPAAVRGDEPTAPLPAGLTETFAAAENVPEEFKSLCATI</sequence>
<dbReference type="HOGENOM" id="CLU_2775789_0_0_1"/>
<dbReference type="EMBL" id="GG697375">
    <property type="protein sequence ID" value="EFQ34000.1"/>
    <property type="molecule type" value="Genomic_DNA"/>
</dbReference>
<gene>
    <name evidence="1" type="ORF">GLRG_09144</name>
</gene>
<evidence type="ECO:0000313" key="2">
    <source>
        <dbReference type="Proteomes" id="UP000008782"/>
    </source>
</evidence>
<proteinExistence type="predicted"/>
<dbReference type="GeneID" id="24414509"/>
<name>E3QT12_COLGM</name>
<dbReference type="AlphaFoldDB" id="E3QT12"/>
<dbReference type="VEuPathDB" id="FungiDB:GLRG_09144"/>
<protein>
    <submittedName>
        <fullName evidence="1">Uncharacterized protein</fullName>
    </submittedName>
</protein>
<evidence type="ECO:0000313" key="1">
    <source>
        <dbReference type="EMBL" id="EFQ34000.1"/>
    </source>
</evidence>
<keyword evidence="2" id="KW-1185">Reference proteome</keyword>